<dbReference type="PROSITE" id="PS50110">
    <property type="entry name" value="RESPONSE_REGULATORY"/>
    <property type="match status" value="1"/>
</dbReference>
<protein>
    <recommendedName>
        <fullName evidence="1">Stage 0 sporulation protein A homolog</fullName>
    </recommendedName>
</protein>
<evidence type="ECO:0000313" key="6">
    <source>
        <dbReference type="EMBL" id="CFX18886.1"/>
    </source>
</evidence>
<dbReference type="AlphaFoldDB" id="A0A0E4G9N5"/>
<reference evidence="6 7" key="1">
    <citation type="submission" date="2015-03" db="EMBL/GenBank/DDBJ databases">
        <authorList>
            <person name="Murphy D."/>
        </authorList>
    </citation>
    <scope>NUCLEOTIDE SEQUENCE [LARGE SCALE GENOMIC DNA]</scope>
    <source>
        <strain evidence="6 7">OL-4</strain>
    </source>
</reference>
<proteinExistence type="predicted"/>
<dbReference type="OrthoDB" id="9809318at2"/>
<evidence type="ECO:0000256" key="3">
    <source>
        <dbReference type="PROSITE-ProRule" id="PRU00169"/>
    </source>
</evidence>
<dbReference type="InterPro" id="IPR007492">
    <property type="entry name" value="LytTR_DNA-bd_dom"/>
</dbReference>
<keyword evidence="7" id="KW-1185">Reference proteome</keyword>
<gene>
    <name evidence="6" type="ORF">757</name>
</gene>
<comment type="function">
    <text evidence="2">May play the central regulatory role in sporulation. It may be an element of the effector pathway responsible for the activation of sporulation genes in response to nutritional stress. Spo0A may act in concert with spo0H (a sigma factor) to control the expression of some genes that are critical to the sporulation process.</text>
</comment>
<feature type="domain" description="HTH LytTR-type" evidence="5">
    <location>
        <begin position="156"/>
        <end position="261"/>
    </location>
</feature>
<dbReference type="SUPFAM" id="SSF52172">
    <property type="entry name" value="CheY-like"/>
    <property type="match status" value="1"/>
</dbReference>
<keyword evidence="3" id="KW-0597">Phosphoprotein</keyword>
<dbReference type="STRING" id="690567.757"/>
<dbReference type="RefSeq" id="WP_046495930.1">
    <property type="nucleotide sequence ID" value="NZ_CGIH01000009.1"/>
</dbReference>
<dbReference type="Gene3D" id="3.40.50.2300">
    <property type="match status" value="1"/>
</dbReference>
<evidence type="ECO:0000259" key="5">
    <source>
        <dbReference type="PROSITE" id="PS50930"/>
    </source>
</evidence>
<evidence type="ECO:0000313" key="7">
    <source>
        <dbReference type="Proteomes" id="UP000045545"/>
    </source>
</evidence>
<evidence type="ECO:0000256" key="1">
    <source>
        <dbReference type="ARBA" id="ARBA00018672"/>
    </source>
</evidence>
<evidence type="ECO:0000259" key="4">
    <source>
        <dbReference type="PROSITE" id="PS50110"/>
    </source>
</evidence>
<feature type="domain" description="Response regulatory" evidence="4">
    <location>
        <begin position="4"/>
        <end position="118"/>
    </location>
</feature>
<dbReference type="PROSITE" id="PS50930">
    <property type="entry name" value="HTH_LYTTR"/>
    <property type="match status" value="1"/>
</dbReference>
<sequence>MSVRALIVEDDERERIVLRYVLENIKDVIIVGEAVNGLEALLFCQEKKVDLVFLDISMSEMDGFETARKLIHLKPPPLFAFVTVKKEMAVEAFELGALDYIVKPIEQQRIEKTIQRAKMQIAHVNYINEIVMNRLKERIDFIIDRYRNQELYANKLPVREKGKIVLLNPEDIIYCESQGKKVYICTTEFGYLSNYTLNELEHRLDNTYFFRAHQAFIVNLNYVKEIINFGEGSYLLNLDDIKKNIILSRSRAKGLREKLGIV</sequence>
<dbReference type="EMBL" id="CGIH01000009">
    <property type="protein sequence ID" value="CFX18886.1"/>
    <property type="molecule type" value="Genomic_DNA"/>
</dbReference>
<dbReference type="SMART" id="SM00448">
    <property type="entry name" value="REC"/>
    <property type="match status" value="1"/>
</dbReference>
<organism evidence="6 7">
    <name type="scientific">Syntrophomonas zehnderi OL-4</name>
    <dbReference type="NCBI Taxonomy" id="690567"/>
    <lineage>
        <taxon>Bacteria</taxon>
        <taxon>Bacillati</taxon>
        <taxon>Bacillota</taxon>
        <taxon>Clostridia</taxon>
        <taxon>Eubacteriales</taxon>
        <taxon>Syntrophomonadaceae</taxon>
        <taxon>Syntrophomonas</taxon>
    </lineage>
</organism>
<dbReference type="InterPro" id="IPR046947">
    <property type="entry name" value="LytR-like"/>
</dbReference>
<dbReference type="GO" id="GO:0003677">
    <property type="term" value="F:DNA binding"/>
    <property type="evidence" value="ECO:0007669"/>
    <property type="project" value="InterPro"/>
</dbReference>
<name>A0A0E4G9N5_9FIRM</name>
<dbReference type="PANTHER" id="PTHR37299">
    <property type="entry name" value="TRANSCRIPTIONAL REGULATOR-RELATED"/>
    <property type="match status" value="1"/>
</dbReference>
<dbReference type="Pfam" id="PF00072">
    <property type="entry name" value="Response_reg"/>
    <property type="match status" value="1"/>
</dbReference>
<dbReference type="Gene3D" id="2.40.50.1020">
    <property type="entry name" value="LytTr DNA-binding domain"/>
    <property type="match status" value="1"/>
</dbReference>
<dbReference type="InterPro" id="IPR001789">
    <property type="entry name" value="Sig_transdc_resp-reg_receiver"/>
</dbReference>
<dbReference type="Proteomes" id="UP000045545">
    <property type="component" value="Unassembled WGS sequence"/>
</dbReference>
<accession>A0A0E4G9N5</accession>
<dbReference type="Pfam" id="PF04397">
    <property type="entry name" value="LytTR"/>
    <property type="match status" value="1"/>
</dbReference>
<dbReference type="GO" id="GO:0000156">
    <property type="term" value="F:phosphorelay response regulator activity"/>
    <property type="evidence" value="ECO:0007669"/>
    <property type="project" value="InterPro"/>
</dbReference>
<evidence type="ECO:0000256" key="2">
    <source>
        <dbReference type="ARBA" id="ARBA00024867"/>
    </source>
</evidence>
<dbReference type="SMART" id="SM00850">
    <property type="entry name" value="LytTR"/>
    <property type="match status" value="1"/>
</dbReference>
<feature type="modified residue" description="4-aspartylphosphate" evidence="3">
    <location>
        <position position="55"/>
    </location>
</feature>
<dbReference type="InterPro" id="IPR011006">
    <property type="entry name" value="CheY-like_superfamily"/>
</dbReference>
<dbReference type="PANTHER" id="PTHR37299:SF1">
    <property type="entry name" value="STAGE 0 SPORULATION PROTEIN A HOMOLOG"/>
    <property type="match status" value="1"/>
</dbReference>